<evidence type="ECO:0000256" key="1">
    <source>
        <dbReference type="ARBA" id="ARBA00007905"/>
    </source>
</evidence>
<dbReference type="Proteomes" id="UP001152798">
    <property type="component" value="Chromosome 1"/>
</dbReference>
<dbReference type="OrthoDB" id="416253at2759"/>
<gene>
    <name evidence="5" type="ORF">NEZAVI_LOCUS1987</name>
</gene>
<dbReference type="Gene3D" id="3.20.20.100">
    <property type="entry name" value="NADP-dependent oxidoreductase domain"/>
    <property type="match status" value="2"/>
</dbReference>
<keyword evidence="3" id="KW-0560">Oxidoreductase</keyword>
<evidence type="ECO:0000256" key="3">
    <source>
        <dbReference type="ARBA" id="ARBA00023002"/>
    </source>
</evidence>
<dbReference type="Pfam" id="PF00248">
    <property type="entry name" value="Aldo_ket_red"/>
    <property type="match status" value="2"/>
</dbReference>
<dbReference type="PRINTS" id="PR00069">
    <property type="entry name" value="ALDKETRDTASE"/>
</dbReference>
<name>A0A9P0E6M7_NEZVI</name>
<organism evidence="5 6">
    <name type="scientific">Nezara viridula</name>
    <name type="common">Southern green stink bug</name>
    <name type="synonym">Cimex viridulus</name>
    <dbReference type="NCBI Taxonomy" id="85310"/>
    <lineage>
        <taxon>Eukaryota</taxon>
        <taxon>Metazoa</taxon>
        <taxon>Ecdysozoa</taxon>
        <taxon>Arthropoda</taxon>
        <taxon>Hexapoda</taxon>
        <taxon>Insecta</taxon>
        <taxon>Pterygota</taxon>
        <taxon>Neoptera</taxon>
        <taxon>Paraneoptera</taxon>
        <taxon>Hemiptera</taxon>
        <taxon>Heteroptera</taxon>
        <taxon>Panheteroptera</taxon>
        <taxon>Pentatomomorpha</taxon>
        <taxon>Pentatomoidea</taxon>
        <taxon>Pentatomidae</taxon>
        <taxon>Pentatominae</taxon>
        <taxon>Nezara</taxon>
    </lineage>
</organism>
<evidence type="ECO:0000313" key="6">
    <source>
        <dbReference type="Proteomes" id="UP001152798"/>
    </source>
</evidence>
<dbReference type="InterPro" id="IPR020471">
    <property type="entry name" value="AKR"/>
</dbReference>
<dbReference type="GO" id="GO:0016491">
    <property type="term" value="F:oxidoreductase activity"/>
    <property type="evidence" value="ECO:0007669"/>
    <property type="project" value="UniProtKB-KW"/>
</dbReference>
<dbReference type="PROSITE" id="PS00798">
    <property type="entry name" value="ALDOKETO_REDUCTASE_1"/>
    <property type="match status" value="2"/>
</dbReference>
<reference evidence="5" key="1">
    <citation type="submission" date="2022-01" db="EMBL/GenBank/DDBJ databases">
        <authorList>
            <person name="King R."/>
        </authorList>
    </citation>
    <scope>NUCLEOTIDE SEQUENCE</scope>
</reference>
<dbReference type="PROSITE" id="PS00063">
    <property type="entry name" value="ALDOKETO_REDUCTASE_3"/>
    <property type="match status" value="1"/>
</dbReference>
<keyword evidence="2" id="KW-0521">NADP</keyword>
<evidence type="ECO:0000259" key="4">
    <source>
        <dbReference type="Pfam" id="PF00248"/>
    </source>
</evidence>
<dbReference type="PROSITE" id="PS00062">
    <property type="entry name" value="ALDOKETO_REDUCTASE_2"/>
    <property type="match status" value="2"/>
</dbReference>
<dbReference type="InterPro" id="IPR018170">
    <property type="entry name" value="Aldo/ket_reductase_CS"/>
</dbReference>
<accession>A0A9P0E6M7</accession>
<feature type="domain" description="NADP-dependent oxidoreductase" evidence="4">
    <location>
        <begin position="21"/>
        <end position="291"/>
    </location>
</feature>
<dbReference type="FunFam" id="3.20.20.100:FF:000006">
    <property type="entry name" value="Aldo-keto reductase family 1 member A1"/>
    <property type="match status" value="2"/>
</dbReference>
<evidence type="ECO:0000256" key="2">
    <source>
        <dbReference type="ARBA" id="ARBA00022857"/>
    </source>
</evidence>
<dbReference type="InterPro" id="IPR023210">
    <property type="entry name" value="NADP_OxRdtase_dom"/>
</dbReference>
<keyword evidence="6" id="KW-1185">Reference proteome</keyword>
<dbReference type="SUPFAM" id="SSF51430">
    <property type="entry name" value="NAD(P)-linked oxidoreductase"/>
    <property type="match status" value="2"/>
</dbReference>
<comment type="similarity">
    <text evidence="1">Belongs to the aldo/keto reductase family.</text>
</comment>
<dbReference type="InterPro" id="IPR036812">
    <property type="entry name" value="NAD(P)_OxRdtase_dom_sf"/>
</dbReference>
<feature type="domain" description="NADP-dependent oxidoreductase" evidence="4">
    <location>
        <begin position="347"/>
        <end position="632"/>
    </location>
</feature>
<dbReference type="PANTHER" id="PTHR11732">
    <property type="entry name" value="ALDO/KETO REDUCTASE"/>
    <property type="match status" value="1"/>
</dbReference>
<dbReference type="AlphaFoldDB" id="A0A9P0E6M7"/>
<evidence type="ECO:0000313" key="5">
    <source>
        <dbReference type="EMBL" id="CAH1390863.1"/>
    </source>
</evidence>
<dbReference type="EMBL" id="OV725077">
    <property type="protein sequence ID" value="CAH1390863.1"/>
    <property type="molecule type" value="Genomic_DNA"/>
</dbReference>
<protein>
    <recommendedName>
        <fullName evidence="4">NADP-dependent oxidoreductase domain-containing protein</fullName>
    </recommendedName>
</protein>
<sequence>MTKLDSKSALTAGKMKMPIVGLGTWQSTPEEIEIAVNAAIDAGYRHIDTAHVYANESAIGAALKKIFDSGKITREELFIVTKLPFSGNRAEDVEPFIKKSLEELQLDYVDLYLIHFPAGLVNKGFDNLFPTDEKGQLLMDKSTNILELWKGMEAQVDAGRTKSIGISNFNQSQTKRILDNCRIPPANIQVELHVYLQQKELVSFCKKNGVTVCAYAPIGSPGHKNLLEKQGFSTEGLKVISPLEDPVIKEIAKKYNKQPSQVLLRYLIEYGVAVIPKSINPERIKQNFDEWTTYCQYCDPQTKELITCRAGCYVCFPQISTSSLTKMTKLDSKSALTTGKMKMPIVGLGTWQSTPEEIEIAVNAAIDAGYRHIDTAYVYANESAIGAALKKIFDSGKITREELFIVTKLPGIGNRAEDVELFIKKSLEGLQLDYVDLYLIHCPAGLVNKGFDTLHPTDEKGQLIMDKSTNILEVWKAMEAQVDAGRTKSIGISNFNQSQTKRILDNCRIPPANIQVELHVYLQQKELVSFCKQNGVTVCAYAPIGSPGHKDFLEKQGLSAEGLKVISPLEDPVIKGIAKKYNKQPSQVLLRYLIEYGVAVIPKSINPERIKQNFDIFDFELTKEEFEKISGLDRGEDGRMFGGRKIIGYFNLLETHPEFPFPK</sequence>
<proteinExistence type="inferred from homology"/>